<dbReference type="Proteomes" id="UP001315278">
    <property type="component" value="Unassembled WGS sequence"/>
</dbReference>
<dbReference type="Gene3D" id="1.10.260.40">
    <property type="entry name" value="lambda repressor-like DNA-binding domains"/>
    <property type="match status" value="1"/>
</dbReference>
<dbReference type="InterPro" id="IPR028082">
    <property type="entry name" value="Peripla_BP_I"/>
</dbReference>
<evidence type="ECO:0000313" key="6">
    <source>
        <dbReference type="Proteomes" id="UP001315278"/>
    </source>
</evidence>
<evidence type="ECO:0000259" key="4">
    <source>
        <dbReference type="PROSITE" id="PS50932"/>
    </source>
</evidence>
<dbReference type="InterPro" id="IPR000843">
    <property type="entry name" value="HTH_LacI"/>
</dbReference>
<evidence type="ECO:0000256" key="3">
    <source>
        <dbReference type="ARBA" id="ARBA00023163"/>
    </source>
</evidence>
<dbReference type="SMART" id="SM00354">
    <property type="entry name" value="HTH_LACI"/>
    <property type="match status" value="1"/>
</dbReference>
<dbReference type="SUPFAM" id="SSF47413">
    <property type="entry name" value="lambda repressor-like DNA-binding domains"/>
    <property type="match status" value="1"/>
</dbReference>
<dbReference type="Pfam" id="PF00356">
    <property type="entry name" value="LacI"/>
    <property type="match status" value="1"/>
</dbReference>
<dbReference type="InterPro" id="IPR010982">
    <property type="entry name" value="Lambda_DNA-bd_dom_sf"/>
</dbReference>
<keyword evidence="2 5" id="KW-0238">DNA-binding</keyword>
<protein>
    <submittedName>
        <fullName evidence="5">LacI family DNA-binding transcriptional regulator</fullName>
    </submittedName>
</protein>
<evidence type="ECO:0000256" key="1">
    <source>
        <dbReference type="ARBA" id="ARBA00023015"/>
    </source>
</evidence>
<dbReference type="PANTHER" id="PTHR30146">
    <property type="entry name" value="LACI-RELATED TRANSCRIPTIONAL REPRESSOR"/>
    <property type="match status" value="1"/>
</dbReference>
<evidence type="ECO:0000256" key="2">
    <source>
        <dbReference type="ARBA" id="ARBA00023125"/>
    </source>
</evidence>
<sequence>MPVVILWPPCNRLRPYAIDCSPYCKRLHKVKGRCNLCSRIGINDGNRWVNRPAATIKQIADATGVHPSTVSRALDPKKRHLVADDVATRIATQAEALGYRPNRLAANLRLGRSDLIGVLLPDIANPVFAPILGGIAEALSAEGYAPIVADAGNSSCQQITFVETLLSQRVDGLILATVSQDDELVGFCINRGLPVILVNRSEARDRVPSVVSDDDMGMRLAVDHLVELGHRRIAHVAGPLSTSTGALRRDGFERAMSRHGLIGVVREATVYTREAGAEAAGHLLDGADDITAIAAANDLLALGVLDALKTRGLRCPEDVSLVGHNDMPLMDVVSPPLTTVRIEHREMGRIAARMLAERIKSGSAEIRHVVLRPELVVRGSTDRPQPRA</sequence>
<dbReference type="CDD" id="cd06267">
    <property type="entry name" value="PBP1_LacI_sugar_binding-like"/>
    <property type="match status" value="1"/>
</dbReference>
<dbReference type="PANTHER" id="PTHR30146:SF138">
    <property type="entry name" value="TRANSCRIPTIONAL REGULATORY PROTEIN"/>
    <property type="match status" value="1"/>
</dbReference>
<proteinExistence type="predicted"/>
<keyword evidence="3" id="KW-0804">Transcription</keyword>
<reference evidence="6" key="1">
    <citation type="journal article" date="2021" name="ISME J.">
        <title>Evolutionary origin and ecological implication of a unique nif island in free-living Bradyrhizobium lineages.</title>
        <authorList>
            <person name="Tao J."/>
        </authorList>
    </citation>
    <scope>NUCLEOTIDE SEQUENCE [LARGE SCALE GENOMIC DNA]</scope>
    <source>
        <strain evidence="6">SZCCT0434</strain>
    </source>
</reference>
<dbReference type="GO" id="GO:0003677">
    <property type="term" value="F:DNA binding"/>
    <property type="evidence" value="ECO:0007669"/>
    <property type="project" value="UniProtKB-KW"/>
</dbReference>
<evidence type="ECO:0000313" key="5">
    <source>
        <dbReference type="EMBL" id="MBR0795953.1"/>
    </source>
</evidence>
<gene>
    <name evidence="5" type="ORF">JQ615_11180</name>
</gene>
<keyword evidence="1" id="KW-0805">Transcription regulation</keyword>
<dbReference type="Pfam" id="PF13377">
    <property type="entry name" value="Peripla_BP_3"/>
    <property type="match status" value="1"/>
</dbReference>
<dbReference type="EMBL" id="JAFCJH010000009">
    <property type="protein sequence ID" value="MBR0795953.1"/>
    <property type="molecule type" value="Genomic_DNA"/>
</dbReference>
<dbReference type="CDD" id="cd01392">
    <property type="entry name" value="HTH_LacI"/>
    <property type="match status" value="1"/>
</dbReference>
<keyword evidence="6" id="KW-1185">Reference proteome</keyword>
<dbReference type="InterPro" id="IPR046335">
    <property type="entry name" value="LacI/GalR-like_sensor"/>
</dbReference>
<dbReference type="SUPFAM" id="SSF53822">
    <property type="entry name" value="Periplasmic binding protein-like I"/>
    <property type="match status" value="1"/>
</dbReference>
<name>A0ABS5FGQ4_9BRAD</name>
<comment type="caution">
    <text evidence="5">The sequence shown here is derived from an EMBL/GenBank/DDBJ whole genome shotgun (WGS) entry which is preliminary data.</text>
</comment>
<feature type="domain" description="HTH lacI-type" evidence="4">
    <location>
        <begin position="54"/>
        <end position="110"/>
    </location>
</feature>
<organism evidence="5 6">
    <name type="scientific">Bradyrhizobium jicamae</name>
    <dbReference type="NCBI Taxonomy" id="280332"/>
    <lineage>
        <taxon>Bacteria</taxon>
        <taxon>Pseudomonadati</taxon>
        <taxon>Pseudomonadota</taxon>
        <taxon>Alphaproteobacteria</taxon>
        <taxon>Hyphomicrobiales</taxon>
        <taxon>Nitrobacteraceae</taxon>
        <taxon>Bradyrhizobium</taxon>
    </lineage>
</organism>
<dbReference type="Gene3D" id="3.40.50.2300">
    <property type="match status" value="2"/>
</dbReference>
<accession>A0ABS5FGQ4</accession>
<dbReference type="PROSITE" id="PS50932">
    <property type="entry name" value="HTH_LACI_2"/>
    <property type="match status" value="1"/>
</dbReference>